<feature type="compositionally biased region" description="Polar residues" evidence="11">
    <location>
        <begin position="300"/>
        <end position="315"/>
    </location>
</feature>
<keyword evidence="8" id="KW-0804">Transcription</keyword>
<evidence type="ECO:0000256" key="1">
    <source>
        <dbReference type="ARBA" id="ARBA00004123"/>
    </source>
</evidence>
<feature type="domain" description="C2H2-type" evidence="12">
    <location>
        <begin position="98"/>
        <end position="124"/>
    </location>
</feature>
<feature type="region of interest" description="Disordered" evidence="11">
    <location>
        <begin position="240"/>
        <end position="323"/>
    </location>
</feature>
<dbReference type="GO" id="GO:0000978">
    <property type="term" value="F:RNA polymerase II cis-regulatory region sequence-specific DNA binding"/>
    <property type="evidence" value="ECO:0007669"/>
    <property type="project" value="TreeGrafter"/>
</dbReference>
<dbReference type="FunFam" id="3.30.160.60:FF:001498">
    <property type="entry name" value="Zinc finger protein 404"/>
    <property type="match status" value="1"/>
</dbReference>
<keyword evidence="7" id="KW-0238">DNA-binding</keyword>
<dbReference type="AlphaFoldDB" id="A0A3S0ZHF4"/>
<name>A0A3S0ZHF4_ELYCH</name>
<dbReference type="STRING" id="188477.A0A3S0ZHF4"/>
<dbReference type="PANTHER" id="PTHR46105">
    <property type="entry name" value="AGAP004733-PA"/>
    <property type="match status" value="1"/>
</dbReference>
<evidence type="ECO:0000256" key="3">
    <source>
        <dbReference type="ARBA" id="ARBA00022737"/>
    </source>
</evidence>
<dbReference type="GO" id="GO:0005634">
    <property type="term" value="C:nucleus"/>
    <property type="evidence" value="ECO:0007669"/>
    <property type="project" value="UniProtKB-SubCell"/>
</dbReference>
<gene>
    <name evidence="13" type="ORF">EGW08_017283</name>
</gene>
<keyword evidence="9" id="KW-0539">Nucleus</keyword>
<evidence type="ECO:0000256" key="2">
    <source>
        <dbReference type="ARBA" id="ARBA00022723"/>
    </source>
</evidence>
<feature type="region of interest" description="Disordered" evidence="11">
    <location>
        <begin position="379"/>
        <end position="405"/>
    </location>
</feature>
<dbReference type="FunFam" id="3.30.160.60:FF:000446">
    <property type="entry name" value="Zinc finger protein"/>
    <property type="match status" value="2"/>
</dbReference>
<feature type="domain" description="C2H2-type" evidence="12">
    <location>
        <begin position="181"/>
        <end position="208"/>
    </location>
</feature>
<keyword evidence="3" id="KW-0677">Repeat</keyword>
<sequence>MKRVHLARQFKCPECSKEFGLRKDLRRHMKCHGTPQHSCEVCGKKYKEANKLKAHQETHGVNYVKPQFSCQQCSKSFSTKYTLSYHINSEHLGMTSPFVCECGKSFAQKNSYLQHANVHNGVKPFSCDICKMQFSYQKSMKEHMFLHSNTKHFKCSVCNKTFKQSSCLNVHMRIHKETKGYVCAICGREFRQRQALLRHERIHAGEKPFECCLCTKFFGDSSVLRRHMLFVHKRSRENWQNGTQRHTEAKTASSVSVVSDSPHVEKKGKSGYKSCGQDSNRNAERKDSGNIILDQKEVVSKSQNENESNGRSAPSLSLKHTDQDRETCNFADGNLKIDLFFEEGKSESTDTNPTEQVPEPQDIMLSPVAQVIVCNFRKLTPGHHSGSAGTGTTSSPQSAKLPKAS</sequence>
<evidence type="ECO:0000256" key="6">
    <source>
        <dbReference type="ARBA" id="ARBA00023015"/>
    </source>
</evidence>
<feature type="domain" description="C2H2-type" evidence="12">
    <location>
        <begin position="209"/>
        <end position="237"/>
    </location>
</feature>
<dbReference type="FunFam" id="3.30.160.60:FF:000303">
    <property type="entry name" value="Zinc finger protein 41"/>
    <property type="match status" value="1"/>
</dbReference>
<comment type="subcellular location">
    <subcellularLocation>
        <location evidence="1">Nucleus</location>
    </subcellularLocation>
</comment>
<keyword evidence="2" id="KW-0479">Metal-binding</keyword>
<dbReference type="Pfam" id="PF13912">
    <property type="entry name" value="zf-C2H2_6"/>
    <property type="match status" value="2"/>
</dbReference>
<feature type="domain" description="C2H2-type" evidence="12">
    <location>
        <begin position="10"/>
        <end position="37"/>
    </location>
</feature>
<dbReference type="Gene3D" id="3.30.160.60">
    <property type="entry name" value="Classic Zinc Finger"/>
    <property type="match status" value="7"/>
</dbReference>
<evidence type="ECO:0000313" key="14">
    <source>
        <dbReference type="Proteomes" id="UP000271974"/>
    </source>
</evidence>
<dbReference type="Proteomes" id="UP000271974">
    <property type="component" value="Unassembled WGS sequence"/>
</dbReference>
<dbReference type="InterPro" id="IPR013087">
    <property type="entry name" value="Znf_C2H2_type"/>
</dbReference>
<reference evidence="13 14" key="1">
    <citation type="submission" date="2019-01" db="EMBL/GenBank/DDBJ databases">
        <title>A draft genome assembly of the solar-powered sea slug Elysia chlorotica.</title>
        <authorList>
            <person name="Cai H."/>
            <person name="Li Q."/>
            <person name="Fang X."/>
            <person name="Li J."/>
            <person name="Curtis N.E."/>
            <person name="Altenburger A."/>
            <person name="Shibata T."/>
            <person name="Feng M."/>
            <person name="Maeda T."/>
            <person name="Schwartz J.A."/>
            <person name="Shigenobu S."/>
            <person name="Lundholm N."/>
            <person name="Nishiyama T."/>
            <person name="Yang H."/>
            <person name="Hasebe M."/>
            <person name="Li S."/>
            <person name="Pierce S.K."/>
            <person name="Wang J."/>
        </authorList>
    </citation>
    <scope>NUCLEOTIDE SEQUENCE [LARGE SCALE GENOMIC DNA]</scope>
    <source>
        <strain evidence="13">EC2010</strain>
        <tissue evidence="13">Whole organism of an adult</tissue>
    </source>
</reference>
<feature type="domain" description="C2H2-type" evidence="12">
    <location>
        <begin position="37"/>
        <end position="59"/>
    </location>
</feature>
<dbReference type="PROSITE" id="PS50157">
    <property type="entry name" value="ZINC_FINGER_C2H2_2"/>
    <property type="match status" value="8"/>
</dbReference>
<dbReference type="Pfam" id="PF00096">
    <property type="entry name" value="zf-C2H2"/>
    <property type="match status" value="4"/>
</dbReference>
<dbReference type="SMART" id="SM00355">
    <property type="entry name" value="ZnF_C2H2"/>
    <property type="match status" value="8"/>
</dbReference>
<evidence type="ECO:0000256" key="4">
    <source>
        <dbReference type="ARBA" id="ARBA00022771"/>
    </source>
</evidence>
<evidence type="ECO:0000256" key="9">
    <source>
        <dbReference type="ARBA" id="ARBA00023242"/>
    </source>
</evidence>
<accession>A0A3S0ZHF4</accession>
<evidence type="ECO:0000256" key="5">
    <source>
        <dbReference type="ARBA" id="ARBA00022833"/>
    </source>
</evidence>
<dbReference type="EMBL" id="RQTK01000782">
    <property type="protein sequence ID" value="RUS74970.1"/>
    <property type="molecule type" value="Genomic_DNA"/>
</dbReference>
<dbReference type="InterPro" id="IPR050457">
    <property type="entry name" value="ZnFinger_BTB_dom_contain"/>
</dbReference>
<feature type="domain" description="C2H2-type" evidence="12">
    <location>
        <begin position="125"/>
        <end position="152"/>
    </location>
</feature>
<feature type="region of interest" description="Disordered" evidence="11">
    <location>
        <begin position="344"/>
        <end position="363"/>
    </location>
</feature>
<comment type="caution">
    <text evidence="13">The sequence shown here is derived from an EMBL/GenBank/DDBJ whole genome shotgun (WGS) entry which is preliminary data.</text>
</comment>
<dbReference type="PROSITE" id="PS00028">
    <property type="entry name" value="ZINC_FINGER_C2H2_1"/>
    <property type="match status" value="7"/>
</dbReference>
<keyword evidence="6" id="KW-0805">Transcription regulation</keyword>
<feature type="domain" description="C2H2-type" evidence="12">
    <location>
        <begin position="153"/>
        <end position="180"/>
    </location>
</feature>
<dbReference type="GO" id="GO:0000981">
    <property type="term" value="F:DNA-binding transcription factor activity, RNA polymerase II-specific"/>
    <property type="evidence" value="ECO:0007669"/>
    <property type="project" value="TreeGrafter"/>
</dbReference>
<feature type="domain" description="C2H2-type" evidence="12">
    <location>
        <begin position="68"/>
        <end position="96"/>
    </location>
</feature>
<dbReference type="GO" id="GO:0008270">
    <property type="term" value="F:zinc ion binding"/>
    <property type="evidence" value="ECO:0007669"/>
    <property type="project" value="UniProtKB-KW"/>
</dbReference>
<evidence type="ECO:0000313" key="13">
    <source>
        <dbReference type="EMBL" id="RUS74970.1"/>
    </source>
</evidence>
<dbReference type="OrthoDB" id="6077919at2759"/>
<proteinExistence type="predicted"/>
<dbReference type="PANTHER" id="PTHR46105:SF5">
    <property type="entry name" value="ZINC FINGER AND BTB DOMAIN-CONTAINING PROTEIN 44 ISOFORM X1"/>
    <property type="match status" value="1"/>
</dbReference>
<keyword evidence="14" id="KW-1185">Reference proteome</keyword>
<evidence type="ECO:0000256" key="8">
    <source>
        <dbReference type="ARBA" id="ARBA00023163"/>
    </source>
</evidence>
<keyword evidence="4 10" id="KW-0863">Zinc-finger</keyword>
<feature type="compositionally biased region" description="Basic and acidic residues" evidence="11">
    <location>
        <begin position="281"/>
        <end position="299"/>
    </location>
</feature>
<evidence type="ECO:0000259" key="12">
    <source>
        <dbReference type="PROSITE" id="PS50157"/>
    </source>
</evidence>
<evidence type="ECO:0000256" key="7">
    <source>
        <dbReference type="ARBA" id="ARBA00023125"/>
    </source>
</evidence>
<keyword evidence="5" id="KW-0862">Zinc</keyword>
<feature type="compositionally biased region" description="Low complexity" evidence="11">
    <location>
        <begin position="382"/>
        <end position="396"/>
    </location>
</feature>
<dbReference type="SUPFAM" id="SSF57667">
    <property type="entry name" value="beta-beta-alpha zinc fingers"/>
    <property type="match status" value="5"/>
</dbReference>
<protein>
    <recommendedName>
        <fullName evidence="12">C2H2-type domain-containing protein</fullName>
    </recommendedName>
</protein>
<evidence type="ECO:0000256" key="11">
    <source>
        <dbReference type="SAM" id="MobiDB-lite"/>
    </source>
</evidence>
<organism evidence="13 14">
    <name type="scientific">Elysia chlorotica</name>
    <name type="common">Eastern emerald elysia</name>
    <name type="synonym">Sea slug</name>
    <dbReference type="NCBI Taxonomy" id="188477"/>
    <lineage>
        <taxon>Eukaryota</taxon>
        <taxon>Metazoa</taxon>
        <taxon>Spiralia</taxon>
        <taxon>Lophotrochozoa</taxon>
        <taxon>Mollusca</taxon>
        <taxon>Gastropoda</taxon>
        <taxon>Heterobranchia</taxon>
        <taxon>Euthyneura</taxon>
        <taxon>Panpulmonata</taxon>
        <taxon>Sacoglossa</taxon>
        <taxon>Placobranchoidea</taxon>
        <taxon>Plakobranchidae</taxon>
        <taxon>Elysia</taxon>
    </lineage>
</organism>
<evidence type="ECO:0000256" key="10">
    <source>
        <dbReference type="PROSITE-ProRule" id="PRU00042"/>
    </source>
</evidence>
<dbReference type="InterPro" id="IPR036236">
    <property type="entry name" value="Znf_C2H2_sf"/>
</dbReference>